<comment type="caution">
    <text evidence="1">The sequence shown here is derived from an EMBL/GenBank/DDBJ whole genome shotgun (WGS) entry which is preliminary data.</text>
</comment>
<dbReference type="OrthoDB" id="9796641at2"/>
<dbReference type="Proteomes" id="UP000234341">
    <property type="component" value="Unassembled WGS sequence"/>
</dbReference>
<protein>
    <submittedName>
        <fullName evidence="1">Uncharacterized protein</fullName>
    </submittedName>
</protein>
<organism evidence="1 2">
    <name type="scientific">Cupriavidus pauculus</name>
    <dbReference type="NCBI Taxonomy" id="82633"/>
    <lineage>
        <taxon>Bacteria</taxon>
        <taxon>Pseudomonadati</taxon>
        <taxon>Pseudomonadota</taxon>
        <taxon>Betaproteobacteria</taxon>
        <taxon>Burkholderiales</taxon>
        <taxon>Burkholderiaceae</taxon>
        <taxon>Cupriavidus</taxon>
    </lineage>
</organism>
<dbReference type="EMBL" id="PJRP01000004">
    <property type="protein sequence ID" value="PLQ00385.1"/>
    <property type="molecule type" value="Genomic_DNA"/>
</dbReference>
<evidence type="ECO:0000313" key="2">
    <source>
        <dbReference type="Proteomes" id="UP000234341"/>
    </source>
</evidence>
<dbReference type="Pfam" id="PF14384">
    <property type="entry name" value="BrnA_antitoxin"/>
    <property type="match status" value="1"/>
</dbReference>
<reference evidence="1 2" key="1">
    <citation type="submission" date="2017-12" db="EMBL/GenBank/DDBJ databases">
        <title>Genome sequence of the active heterotrophic nitrifier-denitrifier, Cupriavidus pauculus UM1.</title>
        <authorList>
            <person name="Putonti C."/>
            <person name="Castignetti D."/>
        </authorList>
    </citation>
    <scope>NUCLEOTIDE SEQUENCE [LARGE SCALE GENOMIC DNA]</scope>
    <source>
        <strain evidence="1 2">UM1</strain>
    </source>
</reference>
<name>A0A2N5CDW5_9BURK</name>
<accession>A0A2N5CDW5</accession>
<evidence type="ECO:0000313" key="1">
    <source>
        <dbReference type="EMBL" id="PLQ00385.1"/>
    </source>
</evidence>
<dbReference type="RefSeq" id="WP_101681754.1">
    <property type="nucleotide sequence ID" value="NZ_PJRP01000004.1"/>
</dbReference>
<dbReference type="AlphaFoldDB" id="A0A2N5CDW5"/>
<gene>
    <name evidence="1" type="ORF">CYJ10_12195</name>
</gene>
<proteinExistence type="predicted"/>
<sequence length="128" mass="14326">MNKMFHVFRAGEHSGTVYASDHAEAERQIRDLYGPAKWVVAVPDSAGPKGRELARIRSAALADAYHRTAGRGVADFRKEHVCLSFDPYVLEYFRRAGVGWQRRIHEALAEHVAQAKLKGVETSVPKEP</sequence>
<dbReference type="InterPro" id="IPR025528">
    <property type="entry name" value="BrnA_antitoxin"/>
</dbReference>